<dbReference type="GO" id="GO:0016787">
    <property type="term" value="F:hydrolase activity"/>
    <property type="evidence" value="ECO:0007669"/>
    <property type="project" value="UniProtKB-KW"/>
</dbReference>
<comment type="similarity">
    <text evidence="4">Belongs to the cyclic nucleotide phosphodiesterase class-III family.</text>
</comment>
<proteinExistence type="inferred from homology"/>
<dbReference type="InterPro" id="IPR050884">
    <property type="entry name" value="CNP_phosphodiesterase-III"/>
</dbReference>
<evidence type="ECO:0000256" key="3">
    <source>
        <dbReference type="ARBA" id="ARBA00023004"/>
    </source>
</evidence>
<gene>
    <name evidence="6" type="ORF">OM076_33090</name>
</gene>
<organism evidence="6 7">
    <name type="scientific">Solirubrobacter ginsenosidimutans</name>
    <dbReference type="NCBI Taxonomy" id="490573"/>
    <lineage>
        <taxon>Bacteria</taxon>
        <taxon>Bacillati</taxon>
        <taxon>Actinomycetota</taxon>
        <taxon>Thermoleophilia</taxon>
        <taxon>Solirubrobacterales</taxon>
        <taxon>Solirubrobacteraceae</taxon>
        <taxon>Solirubrobacter</taxon>
    </lineage>
</organism>
<keyword evidence="2" id="KW-0378">Hydrolase</keyword>
<dbReference type="Proteomes" id="UP001149140">
    <property type="component" value="Unassembled WGS sequence"/>
</dbReference>
<comment type="caution">
    <text evidence="6">The sequence shown here is derived from an EMBL/GenBank/DDBJ whole genome shotgun (WGS) entry which is preliminary data.</text>
</comment>
<accession>A0A9X3S530</accession>
<keyword evidence="1" id="KW-0479">Metal-binding</keyword>
<dbReference type="EMBL" id="JAPDOD010000042">
    <property type="protein sequence ID" value="MDA0165152.1"/>
    <property type="molecule type" value="Genomic_DNA"/>
</dbReference>
<dbReference type="PANTHER" id="PTHR42988">
    <property type="entry name" value="PHOSPHOHYDROLASE"/>
    <property type="match status" value="1"/>
</dbReference>
<evidence type="ECO:0000313" key="7">
    <source>
        <dbReference type="Proteomes" id="UP001149140"/>
    </source>
</evidence>
<dbReference type="AlphaFoldDB" id="A0A9X3S530"/>
<evidence type="ECO:0000313" key="6">
    <source>
        <dbReference type="EMBL" id="MDA0165152.1"/>
    </source>
</evidence>
<name>A0A9X3S530_9ACTN</name>
<evidence type="ECO:0000256" key="1">
    <source>
        <dbReference type="ARBA" id="ARBA00022723"/>
    </source>
</evidence>
<feature type="domain" description="Calcineurin-like phosphoesterase" evidence="5">
    <location>
        <begin position="6"/>
        <end position="177"/>
    </location>
</feature>
<dbReference type="RefSeq" id="WP_270044409.1">
    <property type="nucleotide sequence ID" value="NZ_JAPDOD010000042.1"/>
</dbReference>
<dbReference type="Gene3D" id="3.60.21.10">
    <property type="match status" value="1"/>
</dbReference>
<dbReference type="InterPro" id="IPR029052">
    <property type="entry name" value="Metallo-depent_PP-like"/>
</dbReference>
<dbReference type="Pfam" id="PF00149">
    <property type="entry name" value="Metallophos"/>
    <property type="match status" value="1"/>
</dbReference>
<dbReference type="InterPro" id="IPR004843">
    <property type="entry name" value="Calcineurin-like_PHP"/>
</dbReference>
<evidence type="ECO:0000259" key="5">
    <source>
        <dbReference type="Pfam" id="PF00149"/>
    </source>
</evidence>
<sequence>MTPTLIAQLSDPHIRLDDAVSQAALAAGVARVLTLNPLPTAVLVTGDIANSGDPREHARALELLAPLPMPVHRLAGNHDLFGERTRYAVDAKGVRIIACDTSIPGRDDGTLELDWLAERLAEDRDTPTIVAMHHPPLRTGLAWLDEIGLPSAERSALGELLVAAPNVRRVVAGHVHRVIHDTLGGCGVITCASTNIQSGLDFIATEMVLTSEPPSLLVHALLDSGDLVTHVQAI</sequence>
<dbReference type="SUPFAM" id="SSF56300">
    <property type="entry name" value="Metallo-dependent phosphatases"/>
    <property type="match status" value="1"/>
</dbReference>
<evidence type="ECO:0000256" key="2">
    <source>
        <dbReference type="ARBA" id="ARBA00022801"/>
    </source>
</evidence>
<dbReference type="GO" id="GO:0046872">
    <property type="term" value="F:metal ion binding"/>
    <property type="evidence" value="ECO:0007669"/>
    <property type="project" value="UniProtKB-KW"/>
</dbReference>
<evidence type="ECO:0000256" key="4">
    <source>
        <dbReference type="ARBA" id="ARBA00025742"/>
    </source>
</evidence>
<protein>
    <submittedName>
        <fullName evidence="6">Metallophosphoesterase</fullName>
    </submittedName>
</protein>
<keyword evidence="3" id="KW-0408">Iron</keyword>
<reference evidence="6" key="1">
    <citation type="submission" date="2022-10" db="EMBL/GenBank/DDBJ databases">
        <title>The WGS of Solirubrobacter ginsenosidimutans DSM 21036.</title>
        <authorList>
            <person name="Jiang Z."/>
        </authorList>
    </citation>
    <scope>NUCLEOTIDE SEQUENCE</scope>
    <source>
        <strain evidence="6">DSM 21036</strain>
    </source>
</reference>
<keyword evidence="7" id="KW-1185">Reference proteome</keyword>
<dbReference type="PANTHER" id="PTHR42988:SF2">
    <property type="entry name" value="CYCLIC NUCLEOTIDE PHOSPHODIESTERASE CBUA0032-RELATED"/>
    <property type="match status" value="1"/>
</dbReference>